<protein>
    <submittedName>
        <fullName evidence="4">RNA methyltransferase</fullName>
    </submittedName>
</protein>
<keyword evidence="2" id="KW-0808">Transferase</keyword>
<dbReference type="InterPro" id="IPR029028">
    <property type="entry name" value="Alpha/beta_knot_MTases"/>
</dbReference>
<proteinExistence type="predicted"/>
<dbReference type="GO" id="GO:0008168">
    <property type="term" value="F:methyltransferase activity"/>
    <property type="evidence" value="ECO:0007669"/>
    <property type="project" value="UniProtKB-KW"/>
</dbReference>
<keyword evidence="5" id="KW-1185">Reference proteome</keyword>
<dbReference type="RefSeq" id="WP_073966747.1">
    <property type="nucleotide sequence ID" value="NZ_CP098740.1"/>
</dbReference>
<dbReference type="Proteomes" id="UP001164963">
    <property type="component" value="Chromosome"/>
</dbReference>
<dbReference type="Pfam" id="PF00588">
    <property type="entry name" value="SpoU_methylase"/>
    <property type="match status" value="1"/>
</dbReference>
<dbReference type="SUPFAM" id="SSF75217">
    <property type="entry name" value="alpha/beta knot"/>
    <property type="match status" value="1"/>
</dbReference>
<name>A0ABY6PU27_9ACTN</name>
<dbReference type="InterPro" id="IPR029026">
    <property type="entry name" value="tRNA_m1G_MTases_N"/>
</dbReference>
<sequence>MFEHLRHKPGTPLLRNRELVIACSAFRSRVNLSSVVRTAGCCGVERIIACGNVKLDPKIARDGADNVEIEMRRSLPPVLKKMREDGYTIIALEQATNSKSLHEISFPRKSVIVLGNERTGLKEDELACVDECVEIPVWGSPHSYNVATAGAMAMYEYCRQFPTG</sequence>
<keyword evidence="1 4" id="KW-0489">Methyltransferase</keyword>
<dbReference type="PANTHER" id="PTHR12029:SF11">
    <property type="entry name" value="METHYLTRANSFERASE TARBP1-RELATED"/>
    <property type="match status" value="1"/>
</dbReference>
<evidence type="ECO:0000313" key="5">
    <source>
        <dbReference type="Proteomes" id="UP001164963"/>
    </source>
</evidence>
<gene>
    <name evidence="4" type="ORF">NEH16_15310</name>
</gene>
<feature type="domain" description="tRNA/rRNA methyltransferase SpoU type" evidence="3">
    <location>
        <begin position="19"/>
        <end position="155"/>
    </location>
</feature>
<accession>A0ABY6PU27</accession>
<organism evidence="4 5">
    <name type="scientific">Streptomyces drozdowiczii</name>
    <dbReference type="NCBI Taxonomy" id="202862"/>
    <lineage>
        <taxon>Bacteria</taxon>
        <taxon>Bacillati</taxon>
        <taxon>Actinomycetota</taxon>
        <taxon>Actinomycetes</taxon>
        <taxon>Kitasatosporales</taxon>
        <taxon>Streptomycetaceae</taxon>
        <taxon>Streptomyces</taxon>
    </lineage>
</organism>
<evidence type="ECO:0000256" key="1">
    <source>
        <dbReference type="ARBA" id="ARBA00022603"/>
    </source>
</evidence>
<dbReference type="Gene3D" id="3.40.1280.10">
    <property type="match status" value="1"/>
</dbReference>
<evidence type="ECO:0000313" key="4">
    <source>
        <dbReference type="EMBL" id="UZK55309.1"/>
    </source>
</evidence>
<dbReference type="EMBL" id="CP098740">
    <property type="protein sequence ID" value="UZK55309.1"/>
    <property type="molecule type" value="Genomic_DNA"/>
</dbReference>
<evidence type="ECO:0000256" key="2">
    <source>
        <dbReference type="ARBA" id="ARBA00022679"/>
    </source>
</evidence>
<dbReference type="PANTHER" id="PTHR12029">
    <property type="entry name" value="RNA METHYLTRANSFERASE"/>
    <property type="match status" value="1"/>
</dbReference>
<evidence type="ECO:0000259" key="3">
    <source>
        <dbReference type="Pfam" id="PF00588"/>
    </source>
</evidence>
<dbReference type="GO" id="GO:0032259">
    <property type="term" value="P:methylation"/>
    <property type="evidence" value="ECO:0007669"/>
    <property type="project" value="UniProtKB-KW"/>
</dbReference>
<dbReference type="InterPro" id="IPR001537">
    <property type="entry name" value="SpoU_MeTrfase"/>
</dbReference>
<dbReference type="InterPro" id="IPR045330">
    <property type="entry name" value="TRM3/TARBP1"/>
</dbReference>
<dbReference type="CDD" id="cd18091">
    <property type="entry name" value="SpoU-like_TRM3-like"/>
    <property type="match status" value="1"/>
</dbReference>
<reference evidence="4" key="1">
    <citation type="journal article" date="2022" name="Front. Microbiol.">
        <title>Mirubactin C rescues the lethal effect of cell wall biosynthesis mutations in Bacillus subtilis.</title>
        <authorList>
            <person name="Kepplinger B."/>
            <person name="Wen X."/>
            <person name="Tyler A.R."/>
            <person name="Kim B.Y."/>
            <person name="Brown J."/>
            <person name="Banks P."/>
            <person name="Dashti Y."/>
            <person name="Mackenzie E.S."/>
            <person name="Wills C."/>
            <person name="Kawai Y."/>
            <person name="Waldron K.J."/>
            <person name="Allenby N.E.E."/>
            <person name="Wu L.J."/>
            <person name="Hall M.J."/>
            <person name="Errington J."/>
        </authorList>
    </citation>
    <scope>NUCLEOTIDE SEQUENCE</scope>
    <source>
        <strain evidence="4">MDA8-470</strain>
    </source>
</reference>
<dbReference type="InterPro" id="IPR044748">
    <property type="entry name" value="Trm3/TARBP1_C"/>
</dbReference>